<gene>
    <name evidence="2" type="ORF">NX782_25040</name>
</gene>
<evidence type="ECO:0008006" key="4">
    <source>
        <dbReference type="Google" id="ProtNLM"/>
    </source>
</evidence>
<organism evidence="2 3">
    <name type="scientific">Massilia norwichensis</name>
    <dbReference type="NCBI Taxonomy" id="1442366"/>
    <lineage>
        <taxon>Bacteria</taxon>
        <taxon>Pseudomonadati</taxon>
        <taxon>Pseudomonadota</taxon>
        <taxon>Betaproteobacteria</taxon>
        <taxon>Burkholderiales</taxon>
        <taxon>Oxalobacteraceae</taxon>
        <taxon>Telluria group</taxon>
        <taxon>Massilia</taxon>
    </lineage>
</organism>
<evidence type="ECO:0000313" key="2">
    <source>
        <dbReference type="EMBL" id="MCS0592453.1"/>
    </source>
</evidence>
<dbReference type="EMBL" id="JANUGX010000044">
    <property type="protein sequence ID" value="MCS0592453.1"/>
    <property type="molecule type" value="Genomic_DNA"/>
</dbReference>
<evidence type="ECO:0000256" key="1">
    <source>
        <dbReference type="SAM" id="Coils"/>
    </source>
</evidence>
<evidence type="ECO:0000313" key="3">
    <source>
        <dbReference type="Proteomes" id="UP001205560"/>
    </source>
</evidence>
<comment type="caution">
    <text evidence="2">The sequence shown here is derived from an EMBL/GenBank/DDBJ whole genome shotgun (WGS) entry which is preliminary data.</text>
</comment>
<dbReference type="RefSeq" id="WP_258848220.1">
    <property type="nucleotide sequence ID" value="NZ_JANUGX010000044.1"/>
</dbReference>
<protein>
    <recommendedName>
        <fullName evidence="4">Band 7 domain-containing protein</fullName>
    </recommendedName>
</protein>
<dbReference type="Proteomes" id="UP001205560">
    <property type="component" value="Unassembled WGS sequence"/>
</dbReference>
<sequence>MLKMFGIGGSACPRCEHRGEQKREGQAAYCAGCGLLLGAPRHKPVLVDNRWAPGPDELAVFFGVRALSGIFVKTLHVPATARAYILQGGQATEVPQGEYEIEGFFTRLNNLLRDQHAEILVTRSGALPVEFSLQGLTTCEHLLVDATLTLSLKIENVPAFARHFMTMPGTIKDEQLRELIAPSVAELAQEFVGARSLRDMAGQRADRRELRLELDQHLQGGLALLLSQYGLAVVRVDTIALKHDKFDANRAGVGKLIGTLWLAADEQRVRIEHAKLLDELYDEQEWQRIRREEQEARLRHRRAELSQDESLERAGLSLKNAERAQAIRGRQIELYGRIVESRTRKQAIERGAVDAVAALEHELAGKRNARQDEAAQWQQTRELAAIRLRTELEVAQQEAAQSRAFAQQRFAHQLLQQQIRNKIEQARGIEDASRQRAELARLHEAEQAAARREREIQDEEHAARLKLLQLENAAHRREAERVLEWQDAQAAGRLSLDAEQVRQQLDSLRREGASQDALAQHEKLLRTIEADTIAARNGREGEREQREHELVLARAEIERLQALGALDDGAKVALVAPANAALLADVMKTRVHAGMSAEQLAALAGVVGAANTDAWRLAQEQVAQDRARRDAQEERERRHQLELLALQNDVDKTALASQAQLGAGVAGAIAGALAGTAGAGAACRHADAHAGDRYCGACGAALPARG</sequence>
<reference evidence="2 3" key="1">
    <citation type="submission" date="2022-08" db="EMBL/GenBank/DDBJ databases">
        <title>Reclassification of Massilia species as members of the genera Telluria, Duganella, Pseudoduganella, Mokoshia gen. nov. and Zemynaea gen. nov. using orthogonal and non-orthogonal genome-based approaches.</title>
        <authorList>
            <person name="Bowman J.P."/>
        </authorList>
    </citation>
    <scope>NUCLEOTIDE SEQUENCE [LARGE SCALE GENOMIC DNA]</scope>
    <source>
        <strain evidence="2 3">LMG 28164</strain>
    </source>
</reference>
<feature type="coiled-coil region" evidence="1">
    <location>
        <begin position="429"/>
        <end position="462"/>
    </location>
</feature>
<keyword evidence="1" id="KW-0175">Coiled coil</keyword>
<keyword evidence="3" id="KW-1185">Reference proteome</keyword>
<proteinExistence type="predicted"/>
<accession>A0ABT2AE77</accession>
<name>A0ABT2AE77_9BURK</name>
<feature type="coiled-coil region" evidence="1">
    <location>
        <begin position="617"/>
        <end position="649"/>
    </location>
</feature>